<dbReference type="RefSeq" id="XP_018148902.1">
    <property type="nucleotide sequence ID" value="XM_018280658.1"/>
</dbReference>
<dbReference type="GeneID" id="28844652"/>
<dbReference type="OrthoDB" id="4959830at2759"/>
<evidence type="ECO:0000313" key="2">
    <source>
        <dbReference type="Proteomes" id="UP000078397"/>
    </source>
</evidence>
<name>A0A179G6L6_METCM</name>
<dbReference type="KEGG" id="pchm:VFPPC_00687"/>
<comment type="caution">
    <text evidence="1">The sequence shown here is derived from an EMBL/GenBank/DDBJ whole genome shotgun (WGS) entry which is preliminary data.</text>
</comment>
<accession>A0A179G6L6</accession>
<dbReference type="Gene3D" id="3.40.50.150">
    <property type="entry name" value="Vaccinia Virus protein VP39"/>
    <property type="match status" value="1"/>
</dbReference>
<dbReference type="SUPFAM" id="SSF53335">
    <property type="entry name" value="S-adenosyl-L-methionine-dependent methyltransferases"/>
    <property type="match status" value="1"/>
</dbReference>
<keyword evidence="2" id="KW-1185">Reference proteome</keyword>
<evidence type="ECO:0000313" key="1">
    <source>
        <dbReference type="EMBL" id="OAQ72819.1"/>
    </source>
</evidence>
<reference evidence="1 2" key="1">
    <citation type="journal article" date="2016" name="PLoS Pathog.">
        <title>Biosynthesis of antibiotic leucinostatins in bio-control fungus Purpureocillium lilacinum and their inhibition on phytophthora revealed by genome mining.</title>
        <authorList>
            <person name="Wang G."/>
            <person name="Liu Z."/>
            <person name="Lin R."/>
            <person name="Li E."/>
            <person name="Mao Z."/>
            <person name="Ling J."/>
            <person name="Yang Y."/>
            <person name="Yin W.B."/>
            <person name="Xie B."/>
        </authorList>
    </citation>
    <scope>NUCLEOTIDE SEQUENCE [LARGE SCALE GENOMIC DNA]</scope>
    <source>
        <strain evidence="1">170</strain>
    </source>
</reference>
<dbReference type="AlphaFoldDB" id="A0A179G6L6"/>
<gene>
    <name evidence="1" type="ORF">VFPPC_00687</name>
</gene>
<sequence length="236" mass="25646">MASSFPQAEFFNRMAVNYARQTGNSTAVLFLSSWDDINALKPITSTSVIHDNAGGRGTATSVIVEKFEPNIPEILITDNNGIMVAVASDAFAAHPSITAQQMDSVGLTLPNNHYTHLITNFSIFLFPDPRAIRPDLPVMPTQGIEFMEEGVAAKTMEQAGFDPAKMNVLEKVFVATGDALDGLKEFLLTDLAGIATEGWSDQEKQKWPGAVDAAFKEEVDGYGGMRFEAWVVLAKK</sequence>
<dbReference type="EMBL" id="LSBJ02000001">
    <property type="protein sequence ID" value="OAQ72819.1"/>
    <property type="molecule type" value="Genomic_DNA"/>
</dbReference>
<proteinExistence type="predicted"/>
<organism evidence="1 2">
    <name type="scientific">Pochonia chlamydosporia 170</name>
    <dbReference type="NCBI Taxonomy" id="1380566"/>
    <lineage>
        <taxon>Eukaryota</taxon>
        <taxon>Fungi</taxon>
        <taxon>Dikarya</taxon>
        <taxon>Ascomycota</taxon>
        <taxon>Pezizomycotina</taxon>
        <taxon>Sordariomycetes</taxon>
        <taxon>Hypocreomycetidae</taxon>
        <taxon>Hypocreales</taxon>
        <taxon>Clavicipitaceae</taxon>
        <taxon>Pochonia</taxon>
    </lineage>
</organism>
<protein>
    <submittedName>
        <fullName evidence="1">Uncharacterized protein</fullName>
    </submittedName>
</protein>
<dbReference type="Proteomes" id="UP000078397">
    <property type="component" value="Unassembled WGS sequence"/>
</dbReference>
<dbReference type="InterPro" id="IPR029063">
    <property type="entry name" value="SAM-dependent_MTases_sf"/>
</dbReference>